<reference evidence="4 5" key="1">
    <citation type="journal article" date="2013" name="Appl. Environ. Microbiol.">
        <title>Genome analysis suggests that the soil oligotrophic bacterium Agromonas oligotrophica (Bradyrhizobium oligotrophicum) is a nitrogen-fixing symbiont of Aeschynomene indica.</title>
        <authorList>
            <person name="Okubo T."/>
            <person name="Fukushima S."/>
            <person name="Itakura M."/>
            <person name="Oshima K."/>
            <person name="Longtonglang A."/>
            <person name="Teaumroong N."/>
            <person name="Mitsui H."/>
            <person name="Hattori M."/>
            <person name="Hattori R."/>
            <person name="Hattori T."/>
            <person name="Minamisawa K."/>
        </authorList>
    </citation>
    <scope>NUCLEOTIDE SEQUENCE [LARGE SCALE GENOMIC DNA]</scope>
    <source>
        <strain evidence="4 5">S58</strain>
    </source>
</reference>
<dbReference type="InterPro" id="IPR019734">
    <property type="entry name" value="TPR_rpt"/>
</dbReference>
<dbReference type="Pfam" id="PF13432">
    <property type="entry name" value="TPR_16"/>
    <property type="match status" value="1"/>
</dbReference>
<keyword evidence="2 3" id="KW-0802">TPR repeat</keyword>
<dbReference type="KEGG" id="aol:S58_60140"/>
<protein>
    <submittedName>
        <fullName evidence="4">Putative TPR domain protein</fullName>
    </submittedName>
</protein>
<dbReference type="InterPro" id="IPR051685">
    <property type="entry name" value="Ycf3/AcsC/BcsC/TPR_MFPF"/>
</dbReference>
<evidence type="ECO:0000256" key="1">
    <source>
        <dbReference type="ARBA" id="ARBA00022737"/>
    </source>
</evidence>
<dbReference type="InterPro" id="IPR011990">
    <property type="entry name" value="TPR-like_helical_dom_sf"/>
</dbReference>
<dbReference type="GO" id="GO:0016757">
    <property type="term" value="F:glycosyltransferase activity"/>
    <property type="evidence" value="ECO:0007669"/>
    <property type="project" value="InterPro"/>
</dbReference>
<dbReference type="AlphaFoldDB" id="M4ZZQ5"/>
<dbReference type="PANTHER" id="PTHR44943:SF4">
    <property type="entry name" value="TPR REPEAT-CONTAINING PROTEIN MJ0798"/>
    <property type="match status" value="1"/>
</dbReference>
<evidence type="ECO:0000256" key="3">
    <source>
        <dbReference type="PROSITE-ProRule" id="PRU00339"/>
    </source>
</evidence>
<sequence>MREIASGRHADAEGCCHLALAIDGGHAPTLNLLGILALEARQYDAALQWVSRAIQQDGQPQYFLSLGTVLQVQGRSDEVIKVFDKARALGLESADLWMLRGNALVQLQQLADAVSSFQRVLELNPQNWDAANQCGITLQRLGRIEEALAYLDLSDALRPNHVPTLMMRGALLNALKRFDEALSICRRAHDIEPGNSDICVKTGIVLRTMRRDEEALEWFELALALQPGSRDALHDKAAVLTKLRRFDEAFEIYRRLKDVHPSDALADLGAAHLNLLLGNFDAGWSGREARWNLPSSYPRFQQPMWQGEDDIAGKTIIIAADEGLGDTIQFARYVPMVAALGARVILAVQKSLLSLLSNTPGISQCIRISEATDLAAVDFHCPIMSLPFAFRTVLGTIPAPVSYLPAPNPERIQFWEERLGAHEKLRVGLVWSGNPNHLDDHNRSIPLRTFSQLLGEEAAFVSLQKEPKAEDKAALQEASQILDLTRQLTDFADTAALISCLDLVVTVDTSVAHLAGALGRPTWTLLSYTPDYRWLLDRDDSVWYPTMRLFRQRERRDWAEVVEQVRAALHEVIARRTLSSDDPER</sequence>
<dbReference type="Proteomes" id="UP000011841">
    <property type="component" value="Chromosome"/>
</dbReference>
<dbReference type="EMBL" id="AP012603">
    <property type="protein sequence ID" value="BAM91990.1"/>
    <property type="molecule type" value="Genomic_DNA"/>
</dbReference>
<feature type="repeat" description="TPR" evidence="3">
    <location>
        <begin position="230"/>
        <end position="263"/>
    </location>
</feature>
<evidence type="ECO:0000256" key="2">
    <source>
        <dbReference type="ARBA" id="ARBA00022803"/>
    </source>
</evidence>
<dbReference type="PROSITE" id="PS50005">
    <property type="entry name" value="TPR"/>
    <property type="match status" value="3"/>
</dbReference>
<dbReference type="eggNOG" id="COG0859">
    <property type="taxonomic scope" value="Bacteria"/>
</dbReference>
<proteinExistence type="predicted"/>
<dbReference type="SUPFAM" id="SSF53756">
    <property type="entry name" value="UDP-Glycosyltransferase/glycogen phosphorylase"/>
    <property type="match status" value="1"/>
</dbReference>
<evidence type="ECO:0000313" key="5">
    <source>
        <dbReference type="Proteomes" id="UP000011841"/>
    </source>
</evidence>
<dbReference type="PROSITE" id="PS50293">
    <property type="entry name" value="TPR_REGION"/>
    <property type="match status" value="1"/>
</dbReference>
<dbReference type="STRING" id="1245469.S58_60140"/>
<dbReference type="Gene3D" id="1.25.40.10">
    <property type="entry name" value="Tetratricopeptide repeat domain"/>
    <property type="match status" value="1"/>
</dbReference>
<dbReference type="SUPFAM" id="SSF48452">
    <property type="entry name" value="TPR-like"/>
    <property type="match status" value="2"/>
</dbReference>
<dbReference type="SMART" id="SM00028">
    <property type="entry name" value="TPR"/>
    <property type="match status" value="6"/>
</dbReference>
<keyword evidence="5" id="KW-1185">Reference proteome</keyword>
<feature type="repeat" description="TPR" evidence="3">
    <location>
        <begin position="94"/>
        <end position="127"/>
    </location>
</feature>
<name>M4ZZQ5_9BRAD</name>
<gene>
    <name evidence="4" type="ORF">S58_60140</name>
</gene>
<dbReference type="Pfam" id="PF01075">
    <property type="entry name" value="Glyco_transf_9"/>
    <property type="match status" value="1"/>
</dbReference>
<accession>M4ZZQ5</accession>
<organism evidence="4 5">
    <name type="scientific">Bradyrhizobium oligotrophicum S58</name>
    <dbReference type="NCBI Taxonomy" id="1245469"/>
    <lineage>
        <taxon>Bacteria</taxon>
        <taxon>Pseudomonadati</taxon>
        <taxon>Pseudomonadota</taxon>
        <taxon>Alphaproteobacteria</taxon>
        <taxon>Hyphomicrobiales</taxon>
        <taxon>Nitrobacteraceae</taxon>
        <taxon>Bradyrhizobium</taxon>
    </lineage>
</organism>
<dbReference type="PATRIC" id="fig|1245469.3.peg.6150"/>
<dbReference type="PANTHER" id="PTHR44943">
    <property type="entry name" value="CELLULOSE SYNTHASE OPERON PROTEIN C"/>
    <property type="match status" value="1"/>
</dbReference>
<keyword evidence="1" id="KW-0677">Repeat</keyword>
<dbReference type="HOGENOM" id="CLU_010140_1_1_5"/>
<dbReference type="eggNOG" id="COG0457">
    <property type="taxonomic scope" value="Bacteria"/>
</dbReference>
<dbReference type="Gene3D" id="3.40.50.2000">
    <property type="entry name" value="Glycogen Phosphorylase B"/>
    <property type="match status" value="1"/>
</dbReference>
<dbReference type="InterPro" id="IPR002201">
    <property type="entry name" value="Glyco_trans_9"/>
</dbReference>
<evidence type="ECO:0000313" key="4">
    <source>
        <dbReference type="EMBL" id="BAM91990.1"/>
    </source>
</evidence>
<feature type="repeat" description="TPR" evidence="3">
    <location>
        <begin position="196"/>
        <end position="229"/>
    </location>
</feature>